<feature type="transmembrane region" description="Helical" evidence="5">
    <location>
        <begin position="99"/>
        <end position="126"/>
    </location>
</feature>
<comment type="subcellular location">
    <subcellularLocation>
        <location evidence="1">Membrane</location>
        <topology evidence="1">Multi-pass membrane protein</topology>
    </subcellularLocation>
</comment>
<dbReference type="PANTHER" id="PTHR43077:SF11">
    <property type="entry name" value="TRANSPORT PERMEASE YVFS-RELATED"/>
    <property type="match status" value="1"/>
</dbReference>
<dbReference type="InterPro" id="IPR051328">
    <property type="entry name" value="T7SS_ABC-Transporter"/>
</dbReference>
<organism evidence="7 8">
    <name type="scientific">Lentilactobacillus kisonensis F0435</name>
    <dbReference type="NCBI Taxonomy" id="797516"/>
    <lineage>
        <taxon>Bacteria</taxon>
        <taxon>Bacillati</taxon>
        <taxon>Bacillota</taxon>
        <taxon>Bacilli</taxon>
        <taxon>Lactobacillales</taxon>
        <taxon>Lactobacillaceae</taxon>
        <taxon>Lentilactobacillus</taxon>
    </lineage>
</organism>
<dbReference type="InterPro" id="IPR000412">
    <property type="entry name" value="ABC_2_transport"/>
</dbReference>
<protein>
    <submittedName>
        <fullName evidence="7">ABC-2 type transporter</fullName>
    </submittedName>
</protein>
<evidence type="ECO:0000256" key="4">
    <source>
        <dbReference type="ARBA" id="ARBA00023136"/>
    </source>
</evidence>
<name>H1LDT2_9LACO</name>
<reference evidence="7 8" key="1">
    <citation type="submission" date="2011-09" db="EMBL/GenBank/DDBJ databases">
        <authorList>
            <person name="Weinstock G."/>
            <person name="Sodergren E."/>
            <person name="Clifton S."/>
            <person name="Fulton L."/>
            <person name="Fulton B."/>
            <person name="Courtney L."/>
            <person name="Fronick C."/>
            <person name="Harrison M."/>
            <person name="Strong C."/>
            <person name="Farmer C."/>
            <person name="Delahaunty K."/>
            <person name="Markovic C."/>
            <person name="Hall O."/>
            <person name="Minx P."/>
            <person name="Tomlinson C."/>
            <person name="Mitreva M."/>
            <person name="Hou S."/>
            <person name="Chen J."/>
            <person name="Wollam A."/>
            <person name="Pepin K.H."/>
            <person name="Johnson M."/>
            <person name="Bhonagiri V."/>
            <person name="Zhang X."/>
            <person name="Suruliraj S."/>
            <person name="Warren W."/>
            <person name="Chinwalla A."/>
            <person name="Mardis E.R."/>
            <person name="Wilson R.K."/>
        </authorList>
    </citation>
    <scope>NUCLEOTIDE SEQUENCE [LARGE SCALE GENOMIC DNA]</scope>
    <source>
        <strain evidence="7 8">F0435</strain>
    </source>
</reference>
<evidence type="ECO:0000256" key="1">
    <source>
        <dbReference type="ARBA" id="ARBA00004141"/>
    </source>
</evidence>
<dbReference type="PANTHER" id="PTHR43077">
    <property type="entry name" value="TRANSPORT PERMEASE YVFS-RELATED"/>
    <property type="match status" value="1"/>
</dbReference>
<evidence type="ECO:0000256" key="3">
    <source>
        <dbReference type="ARBA" id="ARBA00022989"/>
    </source>
</evidence>
<proteinExistence type="predicted"/>
<feature type="transmembrane region" description="Helical" evidence="5">
    <location>
        <begin position="218"/>
        <end position="240"/>
    </location>
</feature>
<accession>H1LDT2</accession>
<dbReference type="AlphaFoldDB" id="H1LDT2"/>
<dbReference type="GO" id="GO:0043190">
    <property type="term" value="C:ATP-binding cassette (ABC) transporter complex"/>
    <property type="evidence" value="ECO:0007669"/>
    <property type="project" value="InterPro"/>
</dbReference>
<dbReference type="GO" id="GO:0140359">
    <property type="term" value="F:ABC-type transporter activity"/>
    <property type="evidence" value="ECO:0007669"/>
    <property type="project" value="InterPro"/>
</dbReference>
<feature type="transmembrane region" description="Helical" evidence="5">
    <location>
        <begin position="132"/>
        <end position="152"/>
    </location>
</feature>
<evidence type="ECO:0000256" key="2">
    <source>
        <dbReference type="ARBA" id="ARBA00022692"/>
    </source>
</evidence>
<gene>
    <name evidence="7" type="ORF">HMPREF9104_00757</name>
</gene>
<dbReference type="PIRSF" id="PIRSF006648">
    <property type="entry name" value="DrrB"/>
    <property type="match status" value="1"/>
</dbReference>
<dbReference type="InterPro" id="IPR013525">
    <property type="entry name" value="ABC2_TM"/>
</dbReference>
<feature type="domain" description="ABC-2 type transporter transmembrane" evidence="6">
    <location>
        <begin position="16"/>
        <end position="203"/>
    </location>
</feature>
<feature type="transmembrane region" description="Helical" evidence="5">
    <location>
        <begin position="56"/>
        <end position="78"/>
    </location>
</feature>
<dbReference type="EMBL" id="AGRJ01000075">
    <property type="protein sequence ID" value="EHO53053.1"/>
    <property type="molecule type" value="Genomic_DNA"/>
</dbReference>
<comment type="caution">
    <text evidence="7">The sequence shown here is derived from an EMBL/GenBank/DDBJ whole genome shotgun (WGS) entry which is preliminary data.</text>
</comment>
<evidence type="ECO:0000256" key="5">
    <source>
        <dbReference type="SAM" id="Phobius"/>
    </source>
</evidence>
<dbReference type="HOGENOM" id="CLU_039483_5_2_9"/>
<keyword evidence="2 5" id="KW-0812">Transmembrane</keyword>
<dbReference type="Proteomes" id="UP000005025">
    <property type="component" value="Unassembled WGS sequence"/>
</dbReference>
<dbReference type="STRING" id="797516.HMPREF9104_00757"/>
<dbReference type="Pfam" id="PF01061">
    <property type="entry name" value="ABC2_membrane"/>
    <property type="match status" value="1"/>
</dbReference>
<feature type="transmembrane region" description="Helical" evidence="5">
    <location>
        <begin position="25"/>
        <end position="44"/>
    </location>
</feature>
<sequence length="250" mass="27539">MIKMRAFATQVKNNFFRIILRNPRFIVFDVGVPALFYILFTKVMNQGMPASFNKTYLVSMAIYATLLSSIITVANNVLSDTDQSYLRFIDVSPVSRPTYYTAMGVILLGLTVIEIAIIELIAKFYVGVSMGIGNWLAILVLATVASISLMVFGVSLAFCGSGTVVNLMVNVIVFPVAILSGLWWPLSLMPNWAQTVGKLLPTYQTSVIVNEVINKTTISLNAIGGEIVWLLLAATLLFAVQKIQRTKTRK</sequence>
<evidence type="ECO:0000313" key="7">
    <source>
        <dbReference type="EMBL" id="EHO53053.1"/>
    </source>
</evidence>
<dbReference type="PATRIC" id="fig|797516.3.peg.680"/>
<keyword evidence="4 5" id="KW-0472">Membrane</keyword>
<evidence type="ECO:0000313" key="8">
    <source>
        <dbReference type="Proteomes" id="UP000005025"/>
    </source>
</evidence>
<feature type="transmembrane region" description="Helical" evidence="5">
    <location>
        <begin position="164"/>
        <end position="184"/>
    </location>
</feature>
<evidence type="ECO:0000259" key="6">
    <source>
        <dbReference type="Pfam" id="PF01061"/>
    </source>
</evidence>
<keyword evidence="3 5" id="KW-1133">Transmembrane helix</keyword>